<keyword evidence="8" id="KW-0732">Signal</keyword>
<dbReference type="GO" id="GO:0009279">
    <property type="term" value="C:cell outer membrane"/>
    <property type="evidence" value="ECO:0007669"/>
    <property type="project" value="UniProtKB-SubCell"/>
</dbReference>
<evidence type="ECO:0000256" key="8">
    <source>
        <dbReference type="SAM" id="SignalP"/>
    </source>
</evidence>
<name>A0A7V8U9J1_9SPHN</name>
<evidence type="ECO:0000259" key="9">
    <source>
        <dbReference type="Pfam" id="PF00593"/>
    </source>
</evidence>
<dbReference type="InterPro" id="IPR039426">
    <property type="entry name" value="TonB-dep_rcpt-like"/>
</dbReference>
<keyword evidence="5" id="KW-0798">TonB box</keyword>
<dbReference type="Proteomes" id="UP000589292">
    <property type="component" value="Unassembled WGS sequence"/>
</dbReference>
<dbReference type="AlphaFoldDB" id="A0A7V8U9J1"/>
<dbReference type="Gene3D" id="2.40.170.20">
    <property type="entry name" value="TonB-dependent receptor, beta-barrel domain"/>
    <property type="match status" value="1"/>
</dbReference>
<keyword evidence="7" id="KW-0998">Cell outer membrane</keyword>
<comment type="caution">
    <text evidence="10">The sequence shown here is derived from an EMBL/GenBank/DDBJ whole genome shotgun (WGS) entry which is preliminary data.</text>
</comment>
<dbReference type="GO" id="GO:0015344">
    <property type="term" value="F:siderophore uptake transmembrane transporter activity"/>
    <property type="evidence" value="ECO:0007669"/>
    <property type="project" value="TreeGrafter"/>
</dbReference>
<keyword evidence="3" id="KW-1134">Transmembrane beta strand</keyword>
<evidence type="ECO:0000256" key="7">
    <source>
        <dbReference type="ARBA" id="ARBA00023237"/>
    </source>
</evidence>
<keyword evidence="11" id="KW-1185">Reference proteome</keyword>
<keyword evidence="10" id="KW-0675">Receptor</keyword>
<gene>
    <name evidence="10" type="ORF">FG486_12565</name>
</gene>
<proteinExistence type="predicted"/>
<dbReference type="Pfam" id="PF00593">
    <property type="entry name" value="TonB_dep_Rec_b-barrel"/>
    <property type="match status" value="1"/>
</dbReference>
<reference evidence="10 11" key="1">
    <citation type="journal article" date="1994" name="Int. J. Syst. Bacteriol.">
        <title>Phylogenetic positions of novel aerobic, bacteriochlorophyll a-containing bacteria and description of Roseococcus thiosulfatophilus gen. nov., sp. nov., Erythromicrobium ramosum gen. nov., sp. nov., and Erythrobacter litoralis sp. nov.</title>
        <authorList>
            <person name="Yurkov V."/>
            <person name="Stackebrandt E."/>
            <person name="Holmes A."/>
            <person name="Fuerst J.A."/>
            <person name="Hugenholtz P."/>
            <person name="Golecki J."/>
            <person name="Gad'on N."/>
            <person name="Gorlenko V.M."/>
            <person name="Kompantseva E.I."/>
            <person name="Drews G."/>
        </authorList>
    </citation>
    <scope>NUCLEOTIDE SEQUENCE [LARGE SCALE GENOMIC DNA]</scope>
    <source>
        <strain evidence="10 11">KR-99</strain>
    </source>
</reference>
<evidence type="ECO:0000256" key="1">
    <source>
        <dbReference type="ARBA" id="ARBA00004571"/>
    </source>
</evidence>
<dbReference type="PANTHER" id="PTHR32552">
    <property type="entry name" value="FERRICHROME IRON RECEPTOR-RELATED"/>
    <property type="match status" value="1"/>
</dbReference>
<keyword evidence="4" id="KW-0812">Transmembrane</keyword>
<dbReference type="EMBL" id="VDES01000002">
    <property type="protein sequence ID" value="MBA1375174.1"/>
    <property type="molecule type" value="Genomic_DNA"/>
</dbReference>
<sequence length="655" mass="71000">MIICSARNPLARTICDAFRASILLSAASLVLAPAAQAQRVTDNAAAGAEDAFGTSIGNERVGLYSGNDVRGFSPVTANNIRLEGLYFDRPAAFTDRLVQSNVVRVGLTAQNYLFPAPTGIVDYKIRPAGNDLVVSTMLGLNSWGGGRLEIDTQIPVVKDRLSLVAGVAGFVDELAPGNQSFFGSYALAARWKPGRNIEVIPFWSRIDLYNREAAPLYTPEGAFLPPRIERRKFPGPEWADQRNTVQHYGALTKARLGGGWDFAAGLFRSTSDSATNFATNFTALRPDGTAVRRITSDPPLSLAGTSGELRISKSFTEGPRRHTLHAALRGRERVSRYGGGASVSYARAPVEQLLDAPEPDFRFNPQTDETVRQAIAGIAYDGRWQGVGGLSVGLQHTWYRKRVDRPGAALARTDDEAWLPNVTASIEATKRLAFYGGYTRGLEESGIAPDNAANRTEALPAILTSQVDAGLRWKIPGGMSLVAGVFDVRKPYFAADNANVFRELGDVRHRGVELSATGTLVPRLTVVAGAVLMKPRVTGEAVEQGRVGRRPLGQPSRILTLATQYEVPGLDGVQLTLNVTHRGTRAADTRNLVFLPARTIIDAGFRWRFDLGDNPALLRVTMLNVMNTYDLALVGSGSYQVNAPRQVTMFLTVDF</sequence>
<feature type="domain" description="TonB-dependent receptor-like beta-barrel" evidence="9">
    <location>
        <begin position="231"/>
        <end position="620"/>
    </location>
</feature>
<feature type="chain" id="PRO_5031326811" evidence="8">
    <location>
        <begin position="38"/>
        <end position="655"/>
    </location>
</feature>
<evidence type="ECO:0000313" key="10">
    <source>
        <dbReference type="EMBL" id="MBA1375174.1"/>
    </source>
</evidence>
<keyword evidence="2" id="KW-0813">Transport</keyword>
<dbReference type="PANTHER" id="PTHR32552:SF82">
    <property type="entry name" value="FCUA PROTEIN"/>
    <property type="match status" value="1"/>
</dbReference>
<evidence type="ECO:0000256" key="5">
    <source>
        <dbReference type="ARBA" id="ARBA00023077"/>
    </source>
</evidence>
<evidence type="ECO:0000256" key="4">
    <source>
        <dbReference type="ARBA" id="ARBA00022692"/>
    </source>
</evidence>
<keyword evidence="6" id="KW-0472">Membrane</keyword>
<evidence type="ECO:0000256" key="3">
    <source>
        <dbReference type="ARBA" id="ARBA00022452"/>
    </source>
</evidence>
<organism evidence="10 11">
    <name type="scientific">Sphingomonas ursincola</name>
    <dbReference type="NCBI Taxonomy" id="56361"/>
    <lineage>
        <taxon>Bacteria</taxon>
        <taxon>Pseudomonadati</taxon>
        <taxon>Pseudomonadota</taxon>
        <taxon>Alphaproteobacteria</taxon>
        <taxon>Sphingomonadales</taxon>
        <taxon>Sphingomonadaceae</taxon>
        <taxon>Sphingomonas</taxon>
    </lineage>
</organism>
<dbReference type="InterPro" id="IPR036942">
    <property type="entry name" value="Beta-barrel_TonB_sf"/>
</dbReference>
<accession>A0A7V8U9J1</accession>
<dbReference type="SUPFAM" id="SSF56935">
    <property type="entry name" value="Porins"/>
    <property type="match status" value="1"/>
</dbReference>
<evidence type="ECO:0000256" key="6">
    <source>
        <dbReference type="ARBA" id="ARBA00023136"/>
    </source>
</evidence>
<feature type="signal peptide" evidence="8">
    <location>
        <begin position="1"/>
        <end position="37"/>
    </location>
</feature>
<comment type="subcellular location">
    <subcellularLocation>
        <location evidence="1">Cell outer membrane</location>
        <topology evidence="1">Multi-pass membrane protein</topology>
    </subcellularLocation>
</comment>
<protein>
    <submittedName>
        <fullName evidence="10">TonB-dependent receptor</fullName>
    </submittedName>
</protein>
<evidence type="ECO:0000313" key="11">
    <source>
        <dbReference type="Proteomes" id="UP000589292"/>
    </source>
</evidence>
<dbReference type="InterPro" id="IPR000531">
    <property type="entry name" value="Beta-barrel_TonB"/>
</dbReference>
<evidence type="ECO:0000256" key="2">
    <source>
        <dbReference type="ARBA" id="ARBA00022448"/>
    </source>
</evidence>